<sequence>MTQPHTGRSQTGGSGGSGADPSGLDVHTRDLSLRYGKTRALDDLDLDLGAGRIHGLLGRNGAGKTTLLSILASLLPSGGGVVEVGGRDPFEDEERMSQISLIREGGNTVGDETLSWNLDLHAAIRPTFDRDWAGHLVTQFGLSPDAKPDKLSRGQRSAANAILGLAARAPLTMFDEVHLGMDAPTRQLFTDLLIADVVEHPRTIILSSHLISEIEHLLETVTVLHHGRLLLSAEADDVRRRGVTITGPVAAVDALGRQLSVVAMRDLGPTRQITAYGELDERLLADAERAGLEVSAAPLQDLFIHLTADPTAGNTSGNTATSDPEALS</sequence>
<dbReference type="Gene3D" id="3.40.50.300">
    <property type="entry name" value="P-loop containing nucleotide triphosphate hydrolases"/>
    <property type="match status" value="1"/>
</dbReference>
<dbReference type="InterPro" id="IPR003593">
    <property type="entry name" value="AAA+_ATPase"/>
</dbReference>
<dbReference type="SUPFAM" id="SSF52540">
    <property type="entry name" value="P-loop containing nucleoside triphosphate hydrolases"/>
    <property type="match status" value="1"/>
</dbReference>
<keyword evidence="1" id="KW-0547">Nucleotide-binding</keyword>
<dbReference type="PROSITE" id="PS50893">
    <property type="entry name" value="ABC_TRANSPORTER_2"/>
    <property type="match status" value="1"/>
</dbReference>
<dbReference type="Proteomes" id="UP000008366">
    <property type="component" value="Unassembled WGS sequence"/>
</dbReference>
<keyword evidence="6" id="KW-1185">Reference proteome</keyword>
<dbReference type="InterPro" id="IPR003439">
    <property type="entry name" value="ABC_transporter-like_ATP-bd"/>
</dbReference>
<gene>
    <name evidence="5" type="ORF">KILIM_051_00410</name>
</gene>
<dbReference type="InterPro" id="IPR027417">
    <property type="entry name" value="P-loop_NTPase"/>
</dbReference>
<keyword evidence="2 5" id="KW-0067">ATP-binding</keyword>
<proteinExistence type="predicted"/>
<evidence type="ECO:0000256" key="3">
    <source>
        <dbReference type="SAM" id="MobiDB-lite"/>
    </source>
</evidence>
<dbReference type="STRING" id="1184609.KILIM_051_00410"/>
<feature type="region of interest" description="Disordered" evidence="3">
    <location>
        <begin position="308"/>
        <end position="328"/>
    </location>
</feature>
<dbReference type="GO" id="GO:0005524">
    <property type="term" value="F:ATP binding"/>
    <property type="evidence" value="ECO:0007669"/>
    <property type="project" value="UniProtKB-KW"/>
</dbReference>
<dbReference type="GO" id="GO:0016887">
    <property type="term" value="F:ATP hydrolysis activity"/>
    <property type="evidence" value="ECO:0007669"/>
    <property type="project" value="InterPro"/>
</dbReference>
<reference evidence="5 6" key="1">
    <citation type="submission" date="2012-08" db="EMBL/GenBank/DDBJ databases">
        <title>Whole genome shotgun sequence of Kineosphaera limosa NBRC 100340.</title>
        <authorList>
            <person name="Yoshida I."/>
            <person name="Isaki S."/>
            <person name="Hosoyama A."/>
            <person name="Tsuchikane K."/>
            <person name="Katsumata H."/>
            <person name="Ando Y."/>
            <person name="Ohji S."/>
            <person name="Hamada M."/>
            <person name="Tamura T."/>
            <person name="Yamazoe A."/>
            <person name="Yamazaki S."/>
            <person name="Fujita N."/>
        </authorList>
    </citation>
    <scope>NUCLEOTIDE SEQUENCE [LARGE SCALE GENOMIC DNA]</scope>
    <source>
        <strain evidence="5 6">NBRC 100340</strain>
    </source>
</reference>
<dbReference type="AlphaFoldDB" id="K6VL11"/>
<feature type="domain" description="ABC transporter" evidence="4">
    <location>
        <begin position="26"/>
        <end position="251"/>
    </location>
</feature>
<dbReference type="OrthoDB" id="9804819at2"/>
<name>K6VL11_9MICO</name>
<organism evidence="5 6">
    <name type="scientific">Kineosphaera limosa NBRC 100340</name>
    <dbReference type="NCBI Taxonomy" id="1184609"/>
    <lineage>
        <taxon>Bacteria</taxon>
        <taxon>Bacillati</taxon>
        <taxon>Actinomycetota</taxon>
        <taxon>Actinomycetes</taxon>
        <taxon>Micrococcales</taxon>
        <taxon>Dermatophilaceae</taxon>
        <taxon>Kineosphaera</taxon>
    </lineage>
</organism>
<dbReference type="PANTHER" id="PTHR43158">
    <property type="entry name" value="SKFA PEPTIDE EXPORT ATP-BINDING PROTEIN SKFE"/>
    <property type="match status" value="1"/>
</dbReference>
<evidence type="ECO:0000256" key="2">
    <source>
        <dbReference type="ARBA" id="ARBA00022840"/>
    </source>
</evidence>
<dbReference type="Pfam" id="PF00005">
    <property type="entry name" value="ABC_tran"/>
    <property type="match status" value="1"/>
</dbReference>
<dbReference type="PANTHER" id="PTHR43158:SF5">
    <property type="entry name" value="ABC TRANSPORTER, ATP-BINDING PROTEIN"/>
    <property type="match status" value="1"/>
</dbReference>
<dbReference type="EMBL" id="BAHD01000051">
    <property type="protein sequence ID" value="GAB96898.1"/>
    <property type="molecule type" value="Genomic_DNA"/>
</dbReference>
<dbReference type="eggNOG" id="COG1131">
    <property type="taxonomic scope" value="Bacteria"/>
</dbReference>
<feature type="compositionally biased region" description="Polar residues" evidence="3">
    <location>
        <begin position="312"/>
        <end position="322"/>
    </location>
</feature>
<dbReference type="SMART" id="SM00382">
    <property type="entry name" value="AAA"/>
    <property type="match status" value="1"/>
</dbReference>
<evidence type="ECO:0000256" key="1">
    <source>
        <dbReference type="ARBA" id="ARBA00022741"/>
    </source>
</evidence>
<feature type="region of interest" description="Disordered" evidence="3">
    <location>
        <begin position="1"/>
        <end position="25"/>
    </location>
</feature>
<comment type="caution">
    <text evidence="5">The sequence shown here is derived from an EMBL/GenBank/DDBJ whole genome shotgun (WGS) entry which is preliminary data.</text>
</comment>
<evidence type="ECO:0000259" key="4">
    <source>
        <dbReference type="PROSITE" id="PS50893"/>
    </source>
</evidence>
<protein>
    <submittedName>
        <fullName evidence="5">Putative ABC transporter ATP-binding protein</fullName>
    </submittedName>
</protein>
<evidence type="ECO:0000313" key="6">
    <source>
        <dbReference type="Proteomes" id="UP000008366"/>
    </source>
</evidence>
<evidence type="ECO:0000313" key="5">
    <source>
        <dbReference type="EMBL" id="GAB96898.1"/>
    </source>
</evidence>
<accession>K6VL11</accession>